<keyword evidence="4" id="KW-0410">Iron transport</keyword>
<dbReference type="InterPro" id="IPR012910">
    <property type="entry name" value="Plug_dom"/>
</dbReference>
<dbReference type="InterPro" id="IPR036942">
    <property type="entry name" value="Beta-barrel_TonB_sf"/>
</dbReference>
<dbReference type="Gene3D" id="2.170.130.10">
    <property type="entry name" value="TonB-dependent receptor, plug domain"/>
    <property type="match status" value="1"/>
</dbReference>
<evidence type="ECO:0000256" key="6">
    <source>
        <dbReference type="ARBA" id="ARBA00023004"/>
    </source>
</evidence>
<dbReference type="RefSeq" id="WP_344927456.1">
    <property type="nucleotide sequence ID" value="NZ_BAABCW010000008.1"/>
</dbReference>
<keyword evidence="9 10" id="KW-0998">Cell outer membrane</keyword>
<dbReference type="SMART" id="SM00965">
    <property type="entry name" value="STN"/>
    <property type="match status" value="1"/>
</dbReference>
<keyword evidence="3 10" id="KW-1134">Transmembrane beta strand</keyword>
<name>A0ABP6UN89_9FLAO</name>
<evidence type="ECO:0000256" key="9">
    <source>
        <dbReference type="ARBA" id="ARBA00023237"/>
    </source>
</evidence>
<accession>A0ABP6UN89</accession>
<protein>
    <submittedName>
        <fullName evidence="14">TonB-dependent receptor</fullName>
    </submittedName>
</protein>
<evidence type="ECO:0000313" key="14">
    <source>
        <dbReference type="EMBL" id="GAA3509551.1"/>
    </source>
</evidence>
<comment type="subcellular location">
    <subcellularLocation>
        <location evidence="1 10">Cell outer membrane</location>
        <topology evidence="1 10">Multi-pass membrane protein</topology>
    </subcellularLocation>
</comment>
<dbReference type="InterPro" id="IPR037066">
    <property type="entry name" value="Plug_dom_sf"/>
</dbReference>
<dbReference type="InterPro" id="IPR008969">
    <property type="entry name" value="CarboxyPept-like_regulatory"/>
</dbReference>
<dbReference type="Pfam" id="PF07715">
    <property type="entry name" value="Plug"/>
    <property type="match status" value="1"/>
</dbReference>
<evidence type="ECO:0000256" key="12">
    <source>
        <dbReference type="SAM" id="MobiDB-lite"/>
    </source>
</evidence>
<keyword evidence="8 10" id="KW-0472">Membrane</keyword>
<evidence type="ECO:0000256" key="8">
    <source>
        <dbReference type="ARBA" id="ARBA00023136"/>
    </source>
</evidence>
<dbReference type="Gene3D" id="2.40.170.20">
    <property type="entry name" value="TonB-dependent receptor, beta-barrel domain"/>
    <property type="match status" value="1"/>
</dbReference>
<dbReference type="Pfam" id="PF07660">
    <property type="entry name" value="STN"/>
    <property type="match status" value="1"/>
</dbReference>
<gene>
    <name evidence="14" type="ORF">GCM10022393_22650</name>
</gene>
<evidence type="ECO:0000256" key="7">
    <source>
        <dbReference type="ARBA" id="ARBA00023077"/>
    </source>
</evidence>
<dbReference type="Pfam" id="PF00593">
    <property type="entry name" value="TonB_dep_Rec_b-barrel"/>
    <property type="match status" value="1"/>
</dbReference>
<evidence type="ECO:0000256" key="10">
    <source>
        <dbReference type="PROSITE-ProRule" id="PRU01360"/>
    </source>
</evidence>
<evidence type="ECO:0000256" key="11">
    <source>
        <dbReference type="RuleBase" id="RU003357"/>
    </source>
</evidence>
<evidence type="ECO:0000256" key="5">
    <source>
        <dbReference type="ARBA" id="ARBA00022692"/>
    </source>
</evidence>
<dbReference type="PANTHER" id="PTHR47234:SF3">
    <property type="entry name" value="SECRETIN_TONB SHORT N-TERMINAL DOMAIN-CONTAINING PROTEIN"/>
    <property type="match status" value="1"/>
</dbReference>
<reference evidence="15" key="1">
    <citation type="journal article" date="2019" name="Int. J. Syst. Evol. Microbiol.">
        <title>The Global Catalogue of Microorganisms (GCM) 10K type strain sequencing project: providing services to taxonomists for standard genome sequencing and annotation.</title>
        <authorList>
            <consortium name="The Broad Institute Genomics Platform"/>
            <consortium name="The Broad Institute Genome Sequencing Center for Infectious Disease"/>
            <person name="Wu L."/>
            <person name="Ma J."/>
        </authorList>
    </citation>
    <scope>NUCLEOTIDE SEQUENCE [LARGE SCALE GENOMIC DNA]</scope>
    <source>
        <strain evidence="15">JCM 17106</strain>
    </source>
</reference>
<dbReference type="Gene3D" id="3.55.50.30">
    <property type="match status" value="1"/>
</dbReference>
<keyword evidence="4" id="KW-0406">Ion transport</keyword>
<feature type="domain" description="Secretin/TonB short N-terminal" evidence="13">
    <location>
        <begin position="69"/>
        <end position="120"/>
    </location>
</feature>
<dbReference type="InterPro" id="IPR000531">
    <property type="entry name" value="Beta-barrel_TonB"/>
</dbReference>
<comment type="similarity">
    <text evidence="10 11">Belongs to the TonB-dependent receptor family.</text>
</comment>
<dbReference type="InterPro" id="IPR039426">
    <property type="entry name" value="TonB-dep_rcpt-like"/>
</dbReference>
<comment type="caution">
    <text evidence="14">The sequence shown here is derived from an EMBL/GenBank/DDBJ whole genome shotgun (WGS) entry which is preliminary data.</text>
</comment>
<feature type="region of interest" description="Disordered" evidence="12">
    <location>
        <begin position="613"/>
        <end position="643"/>
    </location>
</feature>
<dbReference type="Pfam" id="PF13715">
    <property type="entry name" value="CarbopepD_reg_2"/>
    <property type="match status" value="1"/>
</dbReference>
<organism evidence="14 15">
    <name type="scientific">Aquimarina addita</name>
    <dbReference type="NCBI Taxonomy" id="870485"/>
    <lineage>
        <taxon>Bacteria</taxon>
        <taxon>Pseudomonadati</taxon>
        <taxon>Bacteroidota</taxon>
        <taxon>Flavobacteriia</taxon>
        <taxon>Flavobacteriales</taxon>
        <taxon>Flavobacteriaceae</taxon>
        <taxon>Aquimarina</taxon>
    </lineage>
</organism>
<keyword evidence="2 10" id="KW-0813">Transport</keyword>
<dbReference type="EMBL" id="BAABCW010000008">
    <property type="protein sequence ID" value="GAA3509551.1"/>
    <property type="molecule type" value="Genomic_DNA"/>
</dbReference>
<dbReference type="PANTHER" id="PTHR47234">
    <property type="match status" value="1"/>
</dbReference>
<dbReference type="SUPFAM" id="SSF49464">
    <property type="entry name" value="Carboxypeptidase regulatory domain-like"/>
    <property type="match status" value="1"/>
</dbReference>
<keyword evidence="15" id="KW-1185">Reference proteome</keyword>
<sequence>MKKIHVNRNVDKNQQGLLYFKMKVSIFLLFFSIFQIVASDGNAQKRINLDFNSVPLTKVMKEIKKQTQYKFFYMNNEINIDQKISVKATNETVTNVLNLLFSSTDIQYVINEMQIILTPRISAPKAPKIENREIKGKVRDSKGVPLPEANVLIKGTDIGTRTDFDGNFTLSVPDDITTLVISYIGFETQEVSIEGKDEISVTLVASSSQLDQIILVGSRGKPRTSFDSPVAVDNFNTTELAKTGKGVLDQQLMFKVPSYNSTQQPISDAAAHFSPADLRGLLPSRTLVLVNGKRKNASALVYSYVTPGRGEVGVDMKAVPSAALENVEILRDGASAQYGSDAVAGVINLVMKKKVDPFVSTSYSTTTEGDGEQYQIEAGAGTEIKGKGYANVTLSYFDQKRSQRAGTVTSVEDEAGYWGVPEPDAANPDAFDTDDLSAFLARNPSAGFQVGLPDMTITNFAYNAGYILDEETETEVYSFGTLTNRAGSAPQFARVPYWVSGFEAIYPDQEFFLAEMAPQIKDYTFSLGLKTVYNDWSFDISSTLGKNRIDYYIVNSFNQSYGASSPSDFYNGSHEFSHVVNNLDIVRTFDLADTQSITVAMGAEHRTENFKTGEGEFASYGDGSPDNPNDRTGSESFGGFSPENVSDDYRNNLGVYTDISADISKSILIGGALRYETYSDFGSQISGKLNARVKLLDDKIAIRASVSNGFRAPSLHQVYYTSRTTTLTEDGIQDNGILNNTDPALRALGIPTLDAETNINYGVGATFRITSKIGLTVDYYNVDIADRIVLSGQVTPTGDPTNAVDQLLSSINVGSAGFFLNAVNTTTTGFDVVLNADNIAIGAGQISGSISANFNQTEVTSTNFPDFIVDNNLETTIFSREDVSRIETWRPQQKIIASGTYSLGSFSTTLSFMNYGEVTYLHPSDEINDATFGGKTLTDLSFSYEFFEKINFTIGANNLFNVYPDTFADAYASTGGQPTDRNLDFVGRFKYPWQTTQFGIDGTRIFTRLQFNF</sequence>
<evidence type="ECO:0000256" key="2">
    <source>
        <dbReference type="ARBA" id="ARBA00022448"/>
    </source>
</evidence>
<proteinExistence type="inferred from homology"/>
<keyword evidence="6" id="KW-0408">Iron</keyword>
<evidence type="ECO:0000256" key="3">
    <source>
        <dbReference type="ARBA" id="ARBA00022452"/>
    </source>
</evidence>
<dbReference type="Proteomes" id="UP001500459">
    <property type="component" value="Unassembled WGS sequence"/>
</dbReference>
<keyword evidence="14" id="KW-0675">Receptor</keyword>
<dbReference type="InterPro" id="IPR011662">
    <property type="entry name" value="Secretin/TonB_short_N"/>
</dbReference>
<keyword evidence="7 11" id="KW-0798">TonB box</keyword>
<evidence type="ECO:0000259" key="13">
    <source>
        <dbReference type="SMART" id="SM00965"/>
    </source>
</evidence>
<evidence type="ECO:0000313" key="15">
    <source>
        <dbReference type="Proteomes" id="UP001500459"/>
    </source>
</evidence>
<evidence type="ECO:0000256" key="4">
    <source>
        <dbReference type="ARBA" id="ARBA00022496"/>
    </source>
</evidence>
<evidence type="ECO:0000256" key="1">
    <source>
        <dbReference type="ARBA" id="ARBA00004571"/>
    </source>
</evidence>
<dbReference type="PROSITE" id="PS52016">
    <property type="entry name" value="TONB_DEPENDENT_REC_3"/>
    <property type="match status" value="1"/>
</dbReference>
<dbReference type="SUPFAM" id="SSF56935">
    <property type="entry name" value="Porins"/>
    <property type="match status" value="1"/>
</dbReference>
<keyword evidence="5 10" id="KW-0812">Transmembrane</keyword>
<dbReference type="Gene3D" id="2.60.40.1120">
    <property type="entry name" value="Carboxypeptidase-like, regulatory domain"/>
    <property type="match status" value="1"/>
</dbReference>